<dbReference type="InterPro" id="IPR013785">
    <property type="entry name" value="Aldolase_TIM"/>
</dbReference>
<dbReference type="Proteomes" id="UP000289738">
    <property type="component" value="Chromosome A05"/>
</dbReference>
<feature type="domain" description="Peptidase C1A papain C-terminal" evidence="1">
    <location>
        <begin position="6"/>
        <end position="49"/>
    </location>
</feature>
<dbReference type="Pfam" id="PF00112">
    <property type="entry name" value="Peptidase_C1"/>
    <property type="match status" value="1"/>
</dbReference>
<name>A0A445D8K0_ARAHY</name>
<comment type="caution">
    <text evidence="2">The sequence shown here is derived from an EMBL/GenBank/DDBJ whole genome shotgun (WGS) entry which is preliminary data.</text>
</comment>
<dbReference type="EMBL" id="SDMP01000005">
    <property type="protein sequence ID" value="RYR59493.1"/>
    <property type="molecule type" value="Genomic_DNA"/>
</dbReference>
<keyword evidence="3" id="KW-1185">Reference proteome</keyword>
<dbReference type="SUPFAM" id="SSF51569">
    <property type="entry name" value="Aldolase"/>
    <property type="match status" value="1"/>
</dbReference>
<gene>
    <name evidence="2" type="ORF">Ahy_A05g025385</name>
</gene>
<dbReference type="InterPro" id="IPR000668">
    <property type="entry name" value="Peptidase_C1A_C"/>
</dbReference>
<dbReference type="GO" id="GO:0006508">
    <property type="term" value="P:proteolysis"/>
    <property type="evidence" value="ECO:0007669"/>
    <property type="project" value="InterPro"/>
</dbReference>
<evidence type="ECO:0000259" key="1">
    <source>
        <dbReference type="Pfam" id="PF00112"/>
    </source>
</evidence>
<sequence length="98" mass="10302">MQGLLEKNISLSVNDLLAGCGFLCGSGCDGGYPLNGWQYLVSHGVVTKEVGTVLRVEDAKAVINAGAKFLMSPAIVKDLFSNKSKSKESPAKNKATIT</sequence>
<accession>A0A445D8K0</accession>
<dbReference type="InterPro" id="IPR038765">
    <property type="entry name" value="Papain-like_cys_pep_sf"/>
</dbReference>
<protein>
    <recommendedName>
        <fullName evidence="1">Peptidase C1A papain C-terminal domain-containing protein</fullName>
    </recommendedName>
</protein>
<dbReference type="STRING" id="3818.A0A445D8K0"/>
<dbReference type="Gene3D" id="3.20.20.70">
    <property type="entry name" value="Aldolase class I"/>
    <property type="match status" value="1"/>
</dbReference>
<reference evidence="2 3" key="1">
    <citation type="submission" date="2019-01" db="EMBL/GenBank/DDBJ databases">
        <title>Sequencing of cultivated peanut Arachis hypogaea provides insights into genome evolution and oil improvement.</title>
        <authorList>
            <person name="Chen X."/>
        </authorList>
    </citation>
    <scope>NUCLEOTIDE SEQUENCE [LARGE SCALE GENOMIC DNA]</scope>
    <source>
        <strain evidence="3">cv. Fuhuasheng</strain>
        <tissue evidence="2">Leaves</tissue>
    </source>
</reference>
<dbReference type="AlphaFoldDB" id="A0A445D8K0"/>
<evidence type="ECO:0000313" key="2">
    <source>
        <dbReference type="EMBL" id="RYR59493.1"/>
    </source>
</evidence>
<dbReference type="GO" id="GO:0008234">
    <property type="term" value="F:cysteine-type peptidase activity"/>
    <property type="evidence" value="ECO:0007669"/>
    <property type="project" value="InterPro"/>
</dbReference>
<organism evidence="2 3">
    <name type="scientific">Arachis hypogaea</name>
    <name type="common">Peanut</name>
    <dbReference type="NCBI Taxonomy" id="3818"/>
    <lineage>
        <taxon>Eukaryota</taxon>
        <taxon>Viridiplantae</taxon>
        <taxon>Streptophyta</taxon>
        <taxon>Embryophyta</taxon>
        <taxon>Tracheophyta</taxon>
        <taxon>Spermatophyta</taxon>
        <taxon>Magnoliopsida</taxon>
        <taxon>eudicotyledons</taxon>
        <taxon>Gunneridae</taxon>
        <taxon>Pentapetalae</taxon>
        <taxon>rosids</taxon>
        <taxon>fabids</taxon>
        <taxon>Fabales</taxon>
        <taxon>Fabaceae</taxon>
        <taxon>Papilionoideae</taxon>
        <taxon>50 kb inversion clade</taxon>
        <taxon>dalbergioids sensu lato</taxon>
        <taxon>Dalbergieae</taxon>
        <taxon>Pterocarpus clade</taxon>
        <taxon>Arachis</taxon>
    </lineage>
</organism>
<dbReference type="SUPFAM" id="SSF54001">
    <property type="entry name" value="Cysteine proteinases"/>
    <property type="match status" value="1"/>
</dbReference>
<proteinExistence type="predicted"/>
<evidence type="ECO:0000313" key="3">
    <source>
        <dbReference type="Proteomes" id="UP000289738"/>
    </source>
</evidence>